<dbReference type="RefSeq" id="XP_012199148.1">
    <property type="nucleotide sequence ID" value="XM_012343758.1"/>
</dbReference>
<dbReference type="EMBL" id="KK583203">
    <property type="protein sequence ID" value="KDO29964.1"/>
    <property type="molecule type" value="Genomic_DNA"/>
</dbReference>
<dbReference type="VEuPathDB" id="FungiDB:SPRG_05154"/>
<evidence type="ECO:0000313" key="2">
    <source>
        <dbReference type="EMBL" id="KDO29964.1"/>
    </source>
</evidence>
<evidence type="ECO:0000256" key="1">
    <source>
        <dbReference type="SAM" id="MobiDB-lite"/>
    </source>
</evidence>
<dbReference type="AlphaFoldDB" id="A0A067CGS5"/>
<evidence type="ECO:0000313" key="3">
    <source>
        <dbReference type="Proteomes" id="UP000030745"/>
    </source>
</evidence>
<proteinExistence type="predicted"/>
<keyword evidence="3" id="KW-1185">Reference proteome</keyword>
<feature type="region of interest" description="Disordered" evidence="1">
    <location>
        <begin position="77"/>
        <end position="115"/>
    </location>
</feature>
<reference evidence="2 3" key="1">
    <citation type="journal article" date="2013" name="PLoS Genet.">
        <title>Distinctive expansion of potential virulence genes in the genome of the oomycete fish pathogen Saprolegnia parasitica.</title>
        <authorList>
            <person name="Jiang R.H."/>
            <person name="de Bruijn I."/>
            <person name="Haas B.J."/>
            <person name="Belmonte R."/>
            <person name="Lobach L."/>
            <person name="Christie J."/>
            <person name="van den Ackerveken G."/>
            <person name="Bottin A."/>
            <person name="Bulone V."/>
            <person name="Diaz-Moreno S.M."/>
            <person name="Dumas B."/>
            <person name="Fan L."/>
            <person name="Gaulin E."/>
            <person name="Govers F."/>
            <person name="Grenville-Briggs L.J."/>
            <person name="Horner N.R."/>
            <person name="Levin J.Z."/>
            <person name="Mammella M."/>
            <person name="Meijer H.J."/>
            <person name="Morris P."/>
            <person name="Nusbaum C."/>
            <person name="Oome S."/>
            <person name="Phillips A.J."/>
            <person name="van Rooyen D."/>
            <person name="Rzeszutek E."/>
            <person name="Saraiva M."/>
            <person name="Secombes C.J."/>
            <person name="Seidl M.F."/>
            <person name="Snel B."/>
            <person name="Stassen J.H."/>
            <person name="Sykes S."/>
            <person name="Tripathy S."/>
            <person name="van den Berg H."/>
            <person name="Vega-Arreguin J.C."/>
            <person name="Wawra S."/>
            <person name="Young S.K."/>
            <person name="Zeng Q."/>
            <person name="Dieguez-Uribeondo J."/>
            <person name="Russ C."/>
            <person name="Tyler B.M."/>
            <person name="van West P."/>
        </authorList>
    </citation>
    <scope>NUCLEOTIDE SEQUENCE [LARGE SCALE GENOMIC DNA]</scope>
    <source>
        <strain evidence="2 3">CBS 223.65</strain>
    </source>
</reference>
<name>A0A067CGS5_SAPPC</name>
<dbReference type="Proteomes" id="UP000030745">
    <property type="component" value="Unassembled WGS sequence"/>
</dbReference>
<accession>A0A067CGS5</accession>
<dbReference type="OrthoDB" id="77725at2759"/>
<dbReference type="GeneID" id="24127559"/>
<dbReference type="KEGG" id="spar:SPRG_05154"/>
<organism evidence="2 3">
    <name type="scientific">Saprolegnia parasitica (strain CBS 223.65)</name>
    <dbReference type="NCBI Taxonomy" id="695850"/>
    <lineage>
        <taxon>Eukaryota</taxon>
        <taxon>Sar</taxon>
        <taxon>Stramenopiles</taxon>
        <taxon>Oomycota</taxon>
        <taxon>Saprolegniomycetes</taxon>
        <taxon>Saprolegniales</taxon>
        <taxon>Saprolegniaceae</taxon>
        <taxon>Saprolegnia</taxon>
    </lineage>
</organism>
<sequence length="115" mass="12692">MLWQRLQAFFHAKFGNALRTTSASVPSSGVRHLDVFSPQALSRSWSCGMYTDMHTPANKAARYAELTVGVEHTVEEATDRMPGEDGVTSAAPSAQLKESARNPRSYMSRACKTRE</sequence>
<gene>
    <name evidence="2" type="ORF">SPRG_05154</name>
</gene>
<protein>
    <submittedName>
        <fullName evidence="2">Uncharacterized protein</fullName>
    </submittedName>
</protein>